<dbReference type="OrthoDB" id="10019231at2759"/>
<evidence type="ECO:0000313" key="3">
    <source>
        <dbReference type="Proteomes" id="UP000307440"/>
    </source>
</evidence>
<dbReference type="EMBL" id="ML210229">
    <property type="protein sequence ID" value="TFK22946.1"/>
    <property type="molecule type" value="Genomic_DNA"/>
</dbReference>
<dbReference type="STRING" id="230819.A0A5C3KRA8"/>
<dbReference type="PANTHER" id="PTHR17630">
    <property type="entry name" value="DIENELACTONE HYDROLASE"/>
    <property type="match status" value="1"/>
</dbReference>
<feature type="domain" description="Dienelactone hydrolase" evidence="1">
    <location>
        <begin position="39"/>
        <end position="269"/>
    </location>
</feature>
<dbReference type="SUPFAM" id="SSF53474">
    <property type="entry name" value="alpha/beta-Hydrolases"/>
    <property type="match status" value="1"/>
</dbReference>
<dbReference type="InterPro" id="IPR029058">
    <property type="entry name" value="AB_hydrolase_fold"/>
</dbReference>
<dbReference type="GO" id="GO:0016787">
    <property type="term" value="F:hydrolase activity"/>
    <property type="evidence" value="ECO:0007669"/>
    <property type="project" value="UniProtKB-KW"/>
</dbReference>
<evidence type="ECO:0000313" key="2">
    <source>
        <dbReference type="EMBL" id="TFK22946.1"/>
    </source>
</evidence>
<dbReference type="AlphaFoldDB" id="A0A5C3KRA8"/>
<protein>
    <submittedName>
        <fullName evidence="2">Dienelactone hydrolase endo-1,3,1,4-beta-D-glucanase</fullName>
    </submittedName>
</protein>
<gene>
    <name evidence="2" type="ORF">FA15DRAFT_643465</name>
</gene>
<evidence type="ECO:0000259" key="1">
    <source>
        <dbReference type="Pfam" id="PF01738"/>
    </source>
</evidence>
<dbReference type="Proteomes" id="UP000307440">
    <property type="component" value="Unassembled WGS sequence"/>
</dbReference>
<dbReference type="Gene3D" id="3.40.50.1820">
    <property type="entry name" value="alpha/beta hydrolase"/>
    <property type="match status" value="1"/>
</dbReference>
<organism evidence="2 3">
    <name type="scientific">Coprinopsis marcescibilis</name>
    <name type="common">Agaric fungus</name>
    <name type="synonym">Psathyrella marcescibilis</name>
    <dbReference type="NCBI Taxonomy" id="230819"/>
    <lineage>
        <taxon>Eukaryota</taxon>
        <taxon>Fungi</taxon>
        <taxon>Dikarya</taxon>
        <taxon>Basidiomycota</taxon>
        <taxon>Agaricomycotina</taxon>
        <taxon>Agaricomycetes</taxon>
        <taxon>Agaricomycetidae</taxon>
        <taxon>Agaricales</taxon>
        <taxon>Agaricineae</taxon>
        <taxon>Psathyrellaceae</taxon>
        <taxon>Coprinopsis</taxon>
    </lineage>
</organism>
<proteinExistence type="predicted"/>
<dbReference type="InterPro" id="IPR002925">
    <property type="entry name" value="Dienelactn_hydro"/>
</dbReference>
<dbReference type="PANTHER" id="PTHR17630:SF44">
    <property type="entry name" value="PROTEIN AIM2"/>
    <property type="match status" value="1"/>
</dbReference>
<keyword evidence="2" id="KW-0378">Hydrolase</keyword>
<reference evidence="2 3" key="1">
    <citation type="journal article" date="2019" name="Nat. Ecol. Evol.">
        <title>Megaphylogeny resolves global patterns of mushroom evolution.</title>
        <authorList>
            <person name="Varga T."/>
            <person name="Krizsan K."/>
            <person name="Foldi C."/>
            <person name="Dima B."/>
            <person name="Sanchez-Garcia M."/>
            <person name="Sanchez-Ramirez S."/>
            <person name="Szollosi G.J."/>
            <person name="Szarkandi J.G."/>
            <person name="Papp V."/>
            <person name="Albert L."/>
            <person name="Andreopoulos W."/>
            <person name="Angelini C."/>
            <person name="Antonin V."/>
            <person name="Barry K.W."/>
            <person name="Bougher N.L."/>
            <person name="Buchanan P."/>
            <person name="Buyck B."/>
            <person name="Bense V."/>
            <person name="Catcheside P."/>
            <person name="Chovatia M."/>
            <person name="Cooper J."/>
            <person name="Damon W."/>
            <person name="Desjardin D."/>
            <person name="Finy P."/>
            <person name="Geml J."/>
            <person name="Haridas S."/>
            <person name="Hughes K."/>
            <person name="Justo A."/>
            <person name="Karasinski D."/>
            <person name="Kautmanova I."/>
            <person name="Kiss B."/>
            <person name="Kocsube S."/>
            <person name="Kotiranta H."/>
            <person name="LaButti K.M."/>
            <person name="Lechner B.E."/>
            <person name="Liimatainen K."/>
            <person name="Lipzen A."/>
            <person name="Lukacs Z."/>
            <person name="Mihaltcheva S."/>
            <person name="Morgado L.N."/>
            <person name="Niskanen T."/>
            <person name="Noordeloos M.E."/>
            <person name="Ohm R.A."/>
            <person name="Ortiz-Santana B."/>
            <person name="Ovrebo C."/>
            <person name="Racz N."/>
            <person name="Riley R."/>
            <person name="Savchenko A."/>
            <person name="Shiryaev A."/>
            <person name="Soop K."/>
            <person name="Spirin V."/>
            <person name="Szebenyi C."/>
            <person name="Tomsovsky M."/>
            <person name="Tulloss R.E."/>
            <person name="Uehling J."/>
            <person name="Grigoriev I.V."/>
            <person name="Vagvolgyi C."/>
            <person name="Papp T."/>
            <person name="Martin F.M."/>
            <person name="Miettinen O."/>
            <person name="Hibbett D.S."/>
            <person name="Nagy L.G."/>
        </authorList>
    </citation>
    <scope>NUCLEOTIDE SEQUENCE [LARGE SCALE GENOMIC DNA]</scope>
    <source>
        <strain evidence="2 3">CBS 121175</strain>
    </source>
</reference>
<accession>A0A5C3KRA8</accession>
<sequence>MSCPKCIEGSVLPGEPTGSIQPDFQGAYLAPAPANSGSNGAKNFSIVFLTDGFGLPLKNCKILADKLASDLGCDVWVPDYFAGRPIVDLNTLVAPQRADQKMTILDWIKMIILTIPKIPAFVASRPSVVDRRLAVFFQTLKEKKSYEQIGAVGYCYGGSTAIRLASTDLINTAVICHPGTFTLEEIRRIKVATSWACAEVDIFFPDSLRLQSEAEFESRRGSDRFVDYEFKVYPATAHGFAARPNTEYADIMEAHEASFQQTVAWFKKTLST</sequence>
<dbReference type="Pfam" id="PF01738">
    <property type="entry name" value="DLH"/>
    <property type="match status" value="1"/>
</dbReference>
<keyword evidence="3" id="KW-1185">Reference proteome</keyword>
<name>A0A5C3KRA8_COPMA</name>